<dbReference type="Pfam" id="PF00528">
    <property type="entry name" value="BPD_transp_1"/>
    <property type="match status" value="1"/>
</dbReference>
<dbReference type="SUPFAM" id="SSF161098">
    <property type="entry name" value="MetI-like"/>
    <property type="match status" value="1"/>
</dbReference>
<dbReference type="InterPro" id="IPR051393">
    <property type="entry name" value="ABC_transporter_permease"/>
</dbReference>
<feature type="transmembrane region" description="Helical" evidence="7">
    <location>
        <begin position="70"/>
        <end position="103"/>
    </location>
</feature>
<proteinExistence type="inferred from homology"/>
<dbReference type="OrthoDB" id="3210259at2"/>
<keyword evidence="3" id="KW-1003">Cell membrane</keyword>
<dbReference type="GO" id="GO:0055085">
    <property type="term" value="P:transmembrane transport"/>
    <property type="evidence" value="ECO:0007669"/>
    <property type="project" value="InterPro"/>
</dbReference>
<dbReference type="PANTHER" id="PTHR30193:SF41">
    <property type="entry name" value="DIACETYLCHITOBIOSE UPTAKE SYSTEM PERMEASE PROTEIN NGCF"/>
    <property type="match status" value="1"/>
</dbReference>
<dbReference type="InterPro" id="IPR035906">
    <property type="entry name" value="MetI-like_sf"/>
</dbReference>
<keyword evidence="2 7" id="KW-0813">Transport</keyword>
<evidence type="ECO:0000313" key="9">
    <source>
        <dbReference type="EMBL" id="OXM59982.1"/>
    </source>
</evidence>
<evidence type="ECO:0000256" key="1">
    <source>
        <dbReference type="ARBA" id="ARBA00004651"/>
    </source>
</evidence>
<keyword evidence="6 7" id="KW-0472">Membrane</keyword>
<dbReference type="Proteomes" id="UP000215199">
    <property type="component" value="Unassembled WGS sequence"/>
</dbReference>
<evidence type="ECO:0000256" key="4">
    <source>
        <dbReference type="ARBA" id="ARBA00022692"/>
    </source>
</evidence>
<feature type="transmembrane region" description="Helical" evidence="7">
    <location>
        <begin position="155"/>
        <end position="188"/>
    </location>
</feature>
<dbReference type="AlphaFoldDB" id="A0A229SMA0"/>
<reference evidence="10" key="1">
    <citation type="submission" date="2017-07" db="EMBL/GenBank/DDBJ databases">
        <title>Comparative genome mining reveals phylogenetic distribution patterns of secondary metabolites in Amycolatopsis.</title>
        <authorList>
            <person name="Adamek M."/>
            <person name="Alanjary M."/>
            <person name="Sales-Ortells H."/>
            <person name="Goodfellow M."/>
            <person name="Bull A.T."/>
            <person name="Kalinowski J."/>
            <person name="Ziemert N."/>
        </authorList>
    </citation>
    <scope>NUCLEOTIDE SEQUENCE [LARGE SCALE GENOMIC DNA]</scope>
    <source>
        <strain evidence="10">H5</strain>
    </source>
</reference>
<evidence type="ECO:0000259" key="8">
    <source>
        <dbReference type="PROSITE" id="PS50928"/>
    </source>
</evidence>
<evidence type="ECO:0000256" key="3">
    <source>
        <dbReference type="ARBA" id="ARBA00022475"/>
    </source>
</evidence>
<comment type="similarity">
    <text evidence="7">Belongs to the binding-protein-dependent transport system permease family.</text>
</comment>
<keyword evidence="5 7" id="KW-1133">Transmembrane helix</keyword>
<dbReference type="RefSeq" id="WP_093953646.1">
    <property type="nucleotide sequence ID" value="NZ_NMUL01000067.1"/>
</dbReference>
<keyword evidence="10" id="KW-1185">Reference proteome</keyword>
<evidence type="ECO:0000256" key="2">
    <source>
        <dbReference type="ARBA" id="ARBA00022448"/>
    </source>
</evidence>
<accession>A0A229SMA0</accession>
<dbReference type="EMBL" id="NMUL01000067">
    <property type="protein sequence ID" value="OXM59982.1"/>
    <property type="molecule type" value="Genomic_DNA"/>
</dbReference>
<evidence type="ECO:0000313" key="10">
    <source>
        <dbReference type="Proteomes" id="UP000215199"/>
    </source>
</evidence>
<dbReference type="PROSITE" id="PS50928">
    <property type="entry name" value="ABC_TM1"/>
    <property type="match status" value="1"/>
</dbReference>
<evidence type="ECO:0000256" key="7">
    <source>
        <dbReference type="RuleBase" id="RU363032"/>
    </source>
</evidence>
<sequence>MAPSSPAEIAPAQGGDKRRNALGWSFAAPYTVLLALFGIVPTGYALYLAFTTSEAGFAGFGNFVTTFTDFRFAAAVGHIAIYLGFWLVSLTVLTVGLALVLFHLRSGRLSRFVRFLYYLPGALVGASSVLLWLFILDPAVSPVSWLLRTLGFDRFGEVIAVGHLPVLFTIIAFWTGAGGWIVVLYGALNNIPRDIIEAARIDGASAWQIARRIELPMLRKWVAYMVILAFAGGSQLFVEPQLLSQASLGVISNDYSLNQLSYTFAFQVGDLNGAAALSVELLVVSLAAAGIFVTWSGFFDAD</sequence>
<dbReference type="PANTHER" id="PTHR30193">
    <property type="entry name" value="ABC TRANSPORTER PERMEASE PROTEIN"/>
    <property type="match status" value="1"/>
</dbReference>
<feature type="transmembrane region" description="Helical" evidence="7">
    <location>
        <begin position="27"/>
        <end position="50"/>
    </location>
</feature>
<feature type="transmembrane region" description="Helical" evidence="7">
    <location>
        <begin position="221"/>
        <end position="238"/>
    </location>
</feature>
<evidence type="ECO:0000256" key="6">
    <source>
        <dbReference type="ARBA" id="ARBA00023136"/>
    </source>
</evidence>
<name>A0A229SMA0_9PSEU</name>
<evidence type="ECO:0000256" key="5">
    <source>
        <dbReference type="ARBA" id="ARBA00022989"/>
    </source>
</evidence>
<keyword evidence="4 7" id="KW-0812">Transmembrane</keyword>
<dbReference type="Gene3D" id="1.10.3720.10">
    <property type="entry name" value="MetI-like"/>
    <property type="match status" value="1"/>
</dbReference>
<comment type="subcellular location">
    <subcellularLocation>
        <location evidence="1 7">Cell membrane</location>
        <topology evidence="1 7">Multi-pass membrane protein</topology>
    </subcellularLocation>
</comment>
<feature type="transmembrane region" description="Helical" evidence="7">
    <location>
        <begin position="274"/>
        <end position="299"/>
    </location>
</feature>
<feature type="transmembrane region" description="Helical" evidence="7">
    <location>
        <begin position="115"/>
        <end position="135"/>
    </location>
</feature>
<comment type="caution">
    <text evidence="9">The sequence shown here is derived from an EMBL/GenBank/DDBJ whole genome shotgun (WGS) entry which is preliminary data.</text>
</comment>
<gene>
    <name evidence="9" type="ORF">CF165_44585</name>
</gene>
<dbReference type="CDD" id="cd06261">
    <property type="entry name" value="TM_PBP2"/>
    <property type="match status" value="1"/>
</dbReference>
<organism evidence="9 10">
    <name type="scientific">Amycolatopsis vastitatis</name>
    <dbReference type="NCBI Taxonomy" id="1905142"/>
    <lineage>
        <taxon>Bacteria</taxon>
        <taxon>Bacillati</taxon>
        <taxon>Actinomycetota</taxon>
        <taxon>Actinomycetes</taxon>
        <taxon>Pseudonocardiales</taxon>
        <taxon>Pseudonocardiaceae</taxon>
        <taxon>Amycolatopsis</taxon>
    </lineage>
</organism>
<dbReference type="GO" id="GO:0005886">
    <property type="term" value="C:plasma membrane"/>
    <property type="evidence" value="ECO:0007669"/>
    <property type="project" value="UniProtKB-SubCell"/>
</dbReference>
<dbReference type="InterPro" id="IPR000515">
    <property type="entry name" value="MetI-like"/>
</dbReference>
<protein>
    <submittedName>
        <fullName evidence="9">ABC transporter permease</fullName>
    </submittedName>
</protein>
<feature type="domain" description="ABC transmembrane type-1" evidence="8">
    <location>
        <begin position="76"/>
        <end position="292"/>
    </location>
</feature>